<feature type="compositionally biased region" description="Low complexity" evidence="1">
    <location>
        <begin position="157"/>
        <end position="175"/>
    </location>
</feature>
<sequence>MVQSLGLADGVRGQGGNGLSLFAFALPDGGGLVKVPQYAAIQQGEYRRQSQFDPVAKHHDGTTVAQLYQDEEDRRISTTTSNGRPKPNYRPASLQWWYIGFLICVFLGLGAAVVYADLKLRGSDSTAIVDARSLEHDEAWLLYARGLDGEMHRRQDGAAPTTPPAADAQPTDPAGVPVGGETPTPANGEPPVIETPPPEVGRLTSALIEVPTEITMTAPATTETLITNTVIVVPGDTTLLSTSTISEIVTLSVDPGSGSAEASTFTFTLQPSSEVVFTSTLTEAISSTQALTLVSTKPASTYVRIGVTTVFSTFTINSAGQKIEGPKTKVETVEVGGTVIQSVETVAPTAIVSVGADGLPTTITSTPAPITHVTSVPPTKTVVTNVSRPTSTGDKIVVEATRFELTSTSYFIGKFLPPLVAVILALSVRAIDQTAKLYQPFAALAHPLGATGKDSLNLHFDGWLGFWRPFTMVSKGHPVPLLTSVAVWLSIPLAPLSAEAIGLKIHGHCRKNSIEGCALNLGVSSLEAYVLVGVLVLLALLLVGLLVAVSRRWKTGVFADPWCAAGAAALVRNPDVRSLGAPDFRAVKTAIADKQFTLGWFRNQDGREEYGLVLCDEAGRSLRGARREQEGSDMMVQTAYAEGTRYDGGARMVRRPPVTFVALTFWWRLLFLIYLVALMGLVIYYQLGIKVPEEFRRFVEGQEFGMRFISSALGMVVIMAWDAVYCSVAQIAPYRRMANGPQGASRSVLAKRPTYAVTGIYAGIRERDPLLFGVALMAVLADFLPMVFANVPYDLTQTKDVHIICARISAGLLFIMAAALTASMFVRWPELPVDPRSVAGEMWYVAESRWVDRLEGVAVMTDRERKRRMKEMGGKWYYGLTGSSMGERMGIEMNDMYGTMEYSGGAFR</sequence>
<dbReference type="Proteomes" id="UP000770015">
    <property type="component" value="Unassembled WGS sequence"/>
</dbReference>
<keyword evidence="2" id="KW-1133">Transmembrane helix</keyword>
<feature type="transmembrane region" description="Helical" evidence="2">
    <location>
        <begin position="96"/>
        <end position="116"/>
    </location>
</feature>
<feature type="transmembrane region" description="Helical" evidence="2">
    <location>
        <begin position="770"/>
        <end position="789"/>
    </location>
</feature>
<dbReference type="EMBL" id="JAGSXJ010000002">
    <property type="protein sequence ID" value="KAH6695105.1"/>
    <property type="molecule type" value="Genomic_DNA"/>
</dbReference>
<dbReference type="AlphaFoldDB" id="A0A9P8VLX3"/>
<organism evidence="3 4">
    <name type="scientific">Plectosphaerella plurivora</name>
    <dbReference type="NCBI Taxonomy" id="936078"/>
    <lineage>
        <taxon>Eukaryota</taxon>
        <taxon>Fungi</taxon>
        <taxon>Dikarya</taxon>
        <taxon>Ascomycota</taxon>
        <taxon>Pezizomycotina</taxon>
        <taxon>Sordariomycetes</taxon>
        <taxon>Hypocreomycetidae</taxon>
        <taxon>Glomerellales</taxon>
        <taxon>Plectosphaerellaceae</taxon>
        <taxon>Plectosphaerella</taxon>
    </lineage>
</organism>
<reference evidence="3" key="1">
    <citation type="journal article" date="2021" name="Nat. Commun.">
        <title>Genetic determinants of endophytism in the Arabidopsis root mycobiome.</title>
        <authorList>
            <person name="Mesny F."/>
            <person name="Miyauchi S."/>
            <person name="Thiergart T."/>
            <person name="Pickel B."/>
            <person name="Atanasova L."/>
            <person name="Karlsson M."/>
            <person name="Huettel B."/>
            <person name="Barry K.W."/>
            <person name="Haridas S."/>
            <person name="Chen C."/>
            <person name="Bauer D."/>
            <person name="Andreopoulos W."/>
            <person name="Pangilinan J."/>
            <person name="LaButti K."/>
            <person name="Riley R."/>
            <person name="Lipzen A."/>
            <person name="Clum A."/>
            <person name="Drula E."/>
            <person name="Henrissat B."/>
            <person name="Kohler A."/>
            <person name="Grigoriev I.V."/>
            <person name="Martin F.M."/>
            <person name="Hacquard S."/>
        </authorList>
    </citation>
    <scope>NUCLEOTIDE SEQUENCE</scope>
    <source>
        <strain evidence="3">MPI-SDFR-AT-0117</strain>
    </source>
</reference>
<evidence type="ECO:0000256" key="1">
    <source>
        <dbReference type="SAM" id="MobiDB-lite"/>
    </source>
</evidence>
<keyword evidence="4" id="KW-1185">Reference proteome</keyword>
<feature type="region of interest" description="Disordered" evidence="1">
    <location>
        <begin position="153"/>
        <end position="198"/>
    </location>
</feature>
<name>A0A9P8VLX3_9PEZI</name>
<protein>
    <submittedName>
        <fullName evidence="3">Uncharacterized protein</fullName>
    </submittedName>
</protein>
<feature type="transmembrane region" description="Helical" evidence="2">
    <location>
        <begin position="801"/>
        <end position="826"/>
    </location>
</feature>
<proteinExistence type="predicted"/>
<feature type="transmembrane region" description="Helical" evidence="2">
    <location>
        <begin position="705"/>
        <end position="728"/>
    </location>
</feature>
<dbReference type="Pfam" id="PF11915">
    <property type="entry name" value="DUF3433"/>
    <property type="match status" value="2"/>
</dbReference>
<keyword evidence="2" id="KW-0472">Membrane</keyword>
<feature type="transmembrane region" description="Helical" evidence="2">
    <location>
        <begin position="660"/>
        <end position="685"/>
    </location>
</feature>
<comment type="caution">
    <text evidence="3">The sequence shown here is derived from an EMBL/GenBank/DDBJ whole genome shotgun (WGS) entry which is preliminary data.</text>
</comment>
<accession>A0A9P8VLX3</accession>
<dbReference type="InterPro" id="IPR021840">
    <property type="entry name" value="DUF3433"/>
</dbReference>
<dbReference type="PANTHER" id="PTHR37544:SF3">
    <property type="entry name" value="SPRAY"/>
    <property type="match status" value="1"/>
</dbReference>
<dbReference type="PANTHER" id="PTHR37544">
    <property type="entry name" value="SPRAY-RELATED"/>
    <property type="match status" value="1"/>
</dbReference>
<evidence type="ECO:0000313" key="4">
    <source>
        <dbReference type="Proteomes" id="UP000770015"/>
    </source>
</evidence>
<feature type="transmembrane region" description="Helical" evidence="2">
    <location>
        <begin position="528"/>
        <end position="549"/>
    </location>
</feature>
<dbReference type="OrthoDB" id="5428901at2759"/>
<gene>
    <name evidence="3" type="ORF">F5X68DRAFT_266730</name>
</gene>
<evidence type="ECO:0000313" key="3">
    <source>
        <dbReference type="EMBL" id="KAH6695105.1"/>
    </source>
</evidence>
<evidence type="ECO:0000256" key="2">
    <source>
        <dbReference type="SAM" id="Phobius"/>
    </source>
</evidence>
<keyword evidence="2" id="KW-0812">Transmembrane</keyword>